<proteinExistence type="predicted"/>
<dbReference type="AlphaFoldDB" id="A0A927ZJ89"/>
<gene>
    <name evidence="1" type="ORF">E7215_10260</name>
</gene>
<comment type="caution">
    <text evidence="1">The sequence shown here is derived from an EMBL/GenBank/DDBJ whole genome shotgun (WGS) entry which is preliminary data.</text>
</comment>
<protein>
    <recommendedName>
        <fullName evidence="3">Metal-binding protein</fullName>
    </recommendedName>
</protein>
<reference evidence="1" key="1">
    <citation type="submission" date="2019-04" db="EMBL/GenBank/DDBJ databases">
        <title>Evolution of Biomass-Degrading Anaerobic Consortia Revealed by Metagenomics.</title>
        <authorList>
            <person name="Peng X."/>
        </authorList>
    </citation>
    <scope>NUCLEOTIDE SEQUENCE</scope>
    <source>
        <strain evidence="1">SIG254</strain>
    </source>
</reference>
<organism evidence="1 2">
    <name type="scientific">Clostridium sulfidigenes</name>
    <dbReference type="NCBI Taxonomy" id="318464"/>
    <lineage>
        <taxon>Bacteria</taxon>
        <taxon>Bacillati</taxon>
        <taxon>Bacillota</taxon>
        <taxon>Clostridia</taxon>
        <taxon>Eubacteriales</taxon>
        <taxon>Clostridiaceae</taxon>
        <taxon>Clostridium</taxon>
    </lineage>
</organism>
<dbReference type="EMBL" id="SVCM01000117">
    <property type="protein sequence ID" value="MBE6060537.1"/>
    <property type="molecule type" value="Genomic_DNA"/>
</dbReference>
<accession>A0A927ZJ89</accession>
<dbReference type="Pfam" id="PF10050">
    <property type="entry name" value="DUF2284"/>
    <property type="match status" value="1"/>
</dbReference>
<evidence type="ECO:0000313" key="2">
    <source>
        <dbReference type="Proteomes" id="UP000768462"/>
    </source>
</evidence>
<sequence>MPKYPMKNLAEVLKMIKYISYNVKKCSIDELLKYYTPEIVNKYCESCNKFNKVWSCPPLSFCDLEYVSKFKYCYVISGKTYMNQIPKEELNNIVTYSLSKYSDISNSTDEFTNTFNGLYYSFREFNDNKILSLESYYNDSIALLSGRCLICNNCSRSNNMPCIFPRKLRYSLEGLGFDVCRIVENIINDKIQWSSNSTPEYVTCVSGLLSNLDISEDKILQILNSN</sequence>
<evidence type="ECO:0008006" key="3">
    <source>
        <dbReference type="Google" id="ProtNLM"/>
    </source>
</evidence>
<evidence type="ECO:0000313" key="1">
    <source>
        <dbReference type="EMBL" id="MBE6060537.1"/>
    </source>
</evidence>
<dbReference type="Proteomes" id="UP000768462">
    <property type="component" value="Unassembled WGS sequence"/>
</dbReference>
<name>A0A927ZJ89_9CLOT</name>
<dbReference type="InterPro" id="IPR019271">
    <property type="entry name" value="DUF2284_metal-binding"/>
</dbReference>